<evidence type="ECO:0000313" key="1">
    <source>
        <dbReference type="EMBL" id="MDQ0371027.1"/>
    </source>
</evidence>
<dbReference type="EMBL" id="JAUSUZ010000001">
    <property type="protein sequence ID" value="MDQ0371027.1"/>
    <property type="molecule type" value="Genomic_DNA"/>
</dbReference>
<dbReference type="AlphaFoldDB" id="A0AAE4B1V9"/>
<comment type="caution">
    <text evidence="1">The sequence shown here is derived from an EMBL/GenBank/DDBJ whole genome shotgun (WGS) entry which is preliminary data.</text>
</comment>
<accession>A0AAE4B1V9</accession>
<keyword evidence="2" id="KW-1185">Reference proteome</keyword>
<evidence type="ECO:0000313" key="2">
    <source>
        <dbReference type="Proteomes" id="UP001240236"/>
    </source>
</evidence>
<reference evidence="1 2" key="1">
    <citation type="submission" date="2023-07" db="EMBL/GenBank/DDBJ databases">
        <title>Sequencing the genomes of 1000 actinobacteria strains.</title>
        <authorList>
            <person name="Klenk H.-P."/>
        </authorList>
    </citation>
    <scope>NUCLEOTIDE SEQUENCE [LARGE SCALE GENOMIC DNA]</scope>
    <source>
        <strain evidence="1 2">DSM 44709</strain>
    </source>
</reference>
<proteinExistence type="predicted"/>
<protein>
    <submittedName>
        <fullName evidence="1">Uncharacterized protein</fullName>
    </submittedName>
</protein>
<gene>
    <name evidence="1" type="ORF">J2S42_007696</name>
</gene>
<name>A0AAE4B1V9_9ACTN</name>
<organism evidence="1 2">
    <name type="scientific">Catenuloplanes indicus</name>
    <dbReference type="NCBI Taxonomy" id="137267"/>
    <lineage>
        <taxon>Bacteria</taxon>
        <taxon>Bacillati</taxon>
        <taxon>Actinomycetota</taxon>
        <taxon>Actinomycetes</taxon>
        <taxon>Micromonosporales</taxon>
        <taxon>Micromonosporaceae</taxon>
        <taxon>Catenuloplanes</taxon>
    </lineage>
</organism>
<dbReference type="Proteomes" id="UP001240236">
    <property type="component" value="Unassembled WGS sequence"/>
</dbReference>
<sequence>MILEFAAPEDEEIAFVEYQMGDSIIDGGAHLVAPYLKKFWSLETISASVEESVALVEDSLRKLS</sequence>